<dbReference type="RefSeq" id="WP_092741325.1">
    <property type="nucleotide sequence ID" value="NZ_FMZC01000003.1"/>
</dbReference>
<accession>A0A1G6P4K3</accession>
<dbReference type="STRING" id="187868.SAMN05192589_103138"/>
<keyword evidence="3" id="KW-0472">Membrane</keyword>
<keyword evidence="5 7" id="KW-0067">ATP-binding</keyword>
<evidence type="ECO:0000256" key="4">
    <source>
        <dbReference type="ARBA" id="ARBA00022741"/>
    </source>
</evidence>
<name>A0A1G6P4K3_9BURK</name>
<dbReference type="PROSITE" id="PS00211">
    <property type="entry name" value="ABC_TRANSPORTER_1"/>
    <property type="match status" value="1"/>
</dbReference>
<dbReference type="InterPro" id="IPR027417">
    <property type="entry name" value="P-loop_NTPase"/>
</dbReference>
<evidence type="ECO:0000259" key="6">
    <source>
        <dbReference type="PROSITE" id="PS50893"/>
    </source>
</evidence>
<dbReference type="InterPro" id="IPR018632">
    <property type="entry name" value="AAA-associated_dom_C"/>
</dbReference>
<evidence type="ECO:0000313" key="8">
    <source>
        <dbReference type="Proteomes" id="UP000198781"/>
    </source>
</evidence>
<dbReference type="OrthoDB" id="8683598at2"/>
<evidence type="ECO:0000256" key="3">
    <source>
        <dbReference type="ARBA" id="ARBA00022475"/>
    </source>
</evidence>
<comment type="similarity">
    <text evidence="1">Belongs to the ABC transporter superfamily.</text>
</comment>
<dbReference type="Pfam" id="PF00005">
    <property type="entry name" value="ABC_tran"/>
    <property type="match status" value="1"/>
</dbReference>
<dbReference type="InterPro" id="IPR050166">
    <property type="entry name" value="ABC_transporter_ATP-bind"/>
</dbReference>
<organism evidence="7 8">
    <name type="scientific">Paracidovorax valerianellae</name>
    <dbReference type="NCBI Taxonomy" id="187868"/>
    <lineage>
        <taxon>Bacteria</taxon>
        <taxon>Pseudomonadati</taxon>
        <taxon>Pseudomonadota</taxon>
        <taxon>Betaproteobacteria</taxon>
        <taxon>Burkholderiales</taxon>
        <taxon>Comamonadaceae</taxon>
        <taxon>Paracidovorax</taxon>
    </lineage>
</organism>
<evidence type="ECO:0000313" key="7">
    <source>
        <dbReference type="EMBL" id="SDC74871.1"/>
    </source>
</evidence>
<dbReference type="PANTHER" id="PTHR42788:SF13">
    <property type="entry name" value="ALIPHATIC SULFONATES IMPORT ATP-BINDING PROTEIN SSUB"/>
    <property type="match status" value="1"/>
</dbReference>
<evidence type="ECO:0000256" key="2">
    <source>
        <dbReference type="ARBA" id="ARBA00022448"/>
    </source>
</evidence>
<sequence>MSPESPIAELVQVGKSFRSSDGTARSVLEGVDLVLQDGEIVALLGQSGSGKSTLLRILAGLVPVDGGDVRYRGQPLYGPARGIAMVFQSFALFPWLTVQQNVELGLEARGVAPAERSRRASAAIELIGLSGFEGALPRELSGGMRQRVGIARALVVEPEVLLMDEAFSALDVLTGERLRDDILELWGSGSMPTRAMLIVSHNIEEAVLMADRVLVFASNPGRVRAELPIRLPRPRHPDSLEVRALIDEVYGLMTARQPGTGRPAADAVRMHLADQLPAADVGRMEGLLERLSEAPFNGRADLPRIAEDAELADDELLVLAQALALLGFAQLADGDLHLTALGQRYVLAPNTVRQPLFGQQLLAHVPLAAHMRHSLEQDPAGELPEKPFLRLLHESLDAAEAERVLRTVIEWGRYGEVFEYDFHTGLIHLPDGNAVQSGPRAAP</sequence>
<gene>
    <name evidence="7" type="ORF">SAMN05192589_103138</name>
</gene>
<dbReference type="AlphaFoldDB" id="A0A1G6P4K3"/>
<dbReference type="Gene3D" id="3.40.50.300">
    <property type="entry name" value="P-loop containing nucleotide triphosphate hydrolases"/>
    <property type="match status" value="1"/>
</dbReference>
<reference evidence="7 8" key="1">
    <citation type="submission" date="2016-10" db="EMBL/GenBank/DDBJ databases">
        <authorList>
            <person name="de Groot N.N."/>
        </authorList>
    </citation>
    <scope>NUCLEOTIDE SEQUENCE [LARGE SCALE GENOMIC DNA]</scope>
    <source>
        <strain evidence="7 8">DSM 16619</strain>
    </source>
</reference>
<dbReference type="SUPFAM" id="SSF52540">
    <property type="entry name" value="P-loop containing nucleoside triphosphate hydrolases"/>
    <property type="match status" value="1"/>
</dbReference>
<dbReference type="InterPro" id="IPR003439">
    <property type="entry name" value="ABC_transporter-like_ATP-bd"/>
</dbReference>
<dbReference type="SMART" id="SM00382">
    <property type="entry name" value="AAA"/>
    <property type="match status" value="1"/>
</dbReference>
<protein>
    <submittedName>
        <fullName evidence="7">NitT/TauT family transport system ATP-binding protein</fullName>
    </submittedName>
</protein>
<dbReference type="Proteomes" id="UP000198781">
    <property type="component" value="Unassembled WGS sequence"/>
</dbReference>
<proteinExistence type="inferred from homology"/>
<evidence type="ECO:0000256" key="1">
    <source>
        <dbReference type="ARBA" id="ARBA00005417"/>
    </source>
</evidence>
<dbReference type="CDD" id="cd03293">
    <property type="entry name" value="ABC_NrtD_SsuB_transporters"/>
    <property type="match status" value="1"/>
</dbReference>
<dbReference type="InterPro" id="IPR003593">
    <property type="entry name" value="AAA+_ATPase"/>
</dbReference>
<feature type="domain" description="ABC transporter" evidence="6">
    <location>
        <begin position="11"/>
        <end position="243"/>
    </location>
</feature>
<keyword evidence="3" id="KW-1003">Cell membrane</keyword>
<keyword evidence="4" id="KW-0547">Nucleotide-binding</keyword>
<dbReference type="PROSITE" id="PS50893">
    <property type="entry name" value="ABC_TRANSPORTER_2"/>
    <property type="match status" value="1"/>
</dbReference>
<evidence type="ECO:0000256" key="5">
    <source>
        <dbReference type="ARBA" id="ARBA00022840"/>
    </source>
</evidence>
<dbReference type="InterPro" id="IPR017871">
    <property type="entry name" value="ABC_transporter-like_CS"/>
</dbReference>
<dbReference type="PANTHER" id="PTHR42788">
    <property type="entry name" value="TAURINE IMPORT ATP-BINDING PROTEIN-RELATED"/>
    <property type="match status" value="1"/>
</dbReference>
<keyword evidence="8" id="KW-1185">Reference proteome</keyword>
<dbReference type="Pfam" id="PF09821">
    <property type="entry name" value="AAA_assoc_C"/>
    <property type="match status" value="1"/>
</dbReference>
<dbReference type="EMBL" id="FMZC01000003">
    <property type="protein sequence ID" value="SDC74871.1"/>
    <property type="molecule type" value="Genomic_DNA"/>
</dbReference>
<dbReference type="GO" id="GO:0005524">
    <property type="term" value="F:ATP binding"/>
    <property type="evidence" value="ECO:0007669"/>
    <property type="project" value="UniProtKB-KW"/>
</dbReference>
<dbReference type="GO" id="GO:0016887">
    <property type="term" value="F:ATP hydrolysis activity"/>
    <property type="evidence" value="ECO:0007669"/>
    <property type="project" value="InterPro"/>
</dbReference>
<keyword evidence="2" id="KW-0813">Transport</keyword>